<dbReference type="EMBL" id="BMAT01013850">
    <property type="protein sequence ID" value="GFS21301.1"/>
    <property type="molecule type" value="Genomic_DNA"/>
</dbReference>
<name>A0AAV4JG17_9GAST</name>
<gene>
    <name evidence="1" type="ORF">ElyMa_006920600</name>
</gene>
<protein>
    <submittedName>
        <fullName evidence="1">Uncharacterized protein</fullName>
    </submittedName>
</protein>
<keyword evidence="2" id="KW-1185">Reference proteome</keyword>
<comment type="caution">
    <text evidence="1">The sequence shown here is derived from an EMBL/GenBank/DDBJ whole genome shotgun (WGS) entry which is preliminary data.</text>
</comment>
<reference evidence="1 2" key="1">
    <citation type="journal article" date="2021" name="Elife">
        <title>Chloroplast acquisition without the gene transfer in kleptoplastic sea slugs, Plakobranchus ocellatus.</title>
        <authorList>
            <person name="Maeda T."/>
            <person name="Takahashi S."/>
            <person name="Yoshida T."/>
            <person name="Shimamura S."/>
            <person name="Takaki Y."/>
            <person name="Nagai Y."/>
            <person name="Toyoda A."/>
            <person name="Suzuki Y."/>
            <person name="Arimoto A."/>
            <person name="Ishii H."/>
            <person name="Satoh N."/>
            <person name="Nishiyama T."/>
            <person name="Hasebe M."/>
            <person name="Maruyama T."/>
            <person name="Minagawa J."/>
            <person name="Obokata J."/>
            <person name="Shigenobu S."/>
        </authorList>
    </citation>
    <scope>NUCLEOTIDE SEQUENCE [LARGE SCALE GENOMIC DNA]</scope>
</reference>
<proteinExistence type="predicted"/>
<dbReference type="Proteomes" id="UP000762676">
    <property type="component" value="Unassembled WGS sequence"/>
</dbReference>
<dbReference type="AlphaFoldDB" id="A0AAV4JG17"/>
<organism evidence="1 2">
    <name type="scientific">Elysia marginata</name>
    <dbReference type="NCBI Taxonomy" id="1093978"/>
    <lineage>
        <taxon>Eukaryota</taxon>
        <taxon>Metazoa</taxon>
        <taxon>Spiralia</taxon>
        <taxon>Lophotrochozoa</taxon>
        <taxon>Mollusca</taxon>
        <taxon>Gastropoda</taxon>
        <taxon>Heterobranchia</taxon>
        <taxon>Euthyneura</taxon>
        <taxon>Panpulmonata</taxon>
        <taxon>Sacoglossa</taxon>
        <taxon>Placobranchoidea</taxon>
        <taxon>Plakobranchidae</taxon>
        <taxon>Elysia</taxon>
    </lineage>
</organism>
<accession>A0AAV4JG17</accession>
<sequence length="90" mass="10062">MSMFNRALDLDLDRRGREDFSCADLRLAVKCHGDHDGLANMRQAKTTDTVEKSNTTGTDFCDNALGSLAPSPALMTNHPNEDRYGQWFII</sequence>
<evidence type="ECO:0000313" key="1">
    <source>
        <dbReference type="EMBL" id="GFS21301.1"/>
    </source>
</evidence>
<evidence type="ECO:0000313" key="2">
    <source>
        <dbReference type="Proteomes" id="UP000762676"/>
    </source>
</evidence>